<name>A0A8B8K3T8_ABRPR</name>
<dbReference type="Pfam" id="PF13962">
    <property type="entry name" value="PGG"/>
    <property type="match status" value="1"/>
</dbReference>
<dbReference type="Proteomes" id="UP000694853">
    <property type="component" value="Unplaced"/>
</dbReference>
<dbReference type="SUPFAM" id="SSF48403">
    <property type="entry name" value="Ankyrin repeat"/>
    <property type="match status" value="1"/>
</dbReference>
<dbReference type="OrthoDB" id="1652385at2759"/>
<sequence length="354" mass="40208">MINPGAKQHVVFQMVKFLWTTILRKKNSKEEIMGIIREPSPVLFDAADVGNIWFLSELISAYPTLIWEVDNRDRSIIHTAVSERHANIFNIIHEIGPTKEIIVTYFVEDRNTLLHLAAQMAPTSQLELVSGAALQMCLELIWFEEVKKIMPPSYIKLKNSEGLTAEELFTREHEGLRQKGEAWMKRTGEFCMLISTVIATGVFSAAINIPGGIDDQTKKPNYLDQTSFLVFAISDAMALISSATAILIFLSILISRYAEYDFYKSLPLKLIFGMITLFISITSMMVAFGSAFFIMYNNGPRWIPILISVLAGLPILLFVALQSSLWSDIIYSTYYCRNLFKPSKSMIYLEEKER</sequence>
<proteinExistence type="predicted"/>
<feature type="transmembrane region" description="Helical" evidence="2">
    <location>
        <begin position="229"/>
        <end position="258"/>
    </location>
</feature>
<dbReference type="RefSeq" id="XP_027338321.1">
    <property type="nucleotide sequence ID" value="XM_027482520.1"/>
</dbReference>
<evidence type="ECO:0000256" key="2">
    <source>
        <dbReference type="SAM" id="Phobius"/>
    </source>
</evidence>
<comment type="subcellular location">
    <subcellularLocation>
        <location evidence="1">Cell membrane</location>
        <topology evidence="1">Peripheral membrane protein</topology>
    </subcellularLocation>
</comment>
<evidence type="ECO:0000313" key="5">
    <source>
        <dbReference type="RefSeq" id="XP_027338321.1"/>
    </source>
</evidence>
<dbReference type="PANTHER" id="PTHR24177:SF437">
    <property type="entry name" value="ANKYRIN REPEAT PROTEIN"/>
    <property type="match status" value="1"/>
</dbReference>
<reference evidence="4" key="1">
    <citation type="journal article" date="2019" name="Toxins">
        <title>Detection of Abrin-Like and Prepropulchellin-Like Toxin Genes and Transcripts Using Whole Genome Sequencing and Full-Length Transcript Sequencing of Abrus precatorius.</title>
        <authorList>
            <person name="Hovde B.T."/>
            <person name="Daligault H.E."/>
            <person name="Hanschen E.R."/>
            <person name="Kunde Y.A."/>
            <person name="Johnson M.B."/>
            <person name="Starkenburg S.R."/>
            <person name="Johnson S.L."/>
        </authorList>
    </citation>
    <scope>NUCLEOTIDE SEQUENCE [LARGE SCALE GENOMIC DNA]</scope>
</reference>
<keyword evidence="2" id="KW-1133">Transmembrane helix</keyword>
<reference evidence="5" key="2">
    <citation type="submission" date="2025-08" db="UniProtKB">
        <authorList>
            <consortium name="RefSeq"/>
        </authorList>
    </citation>
    <scope>IDENTIFICATION</scope>
    <source>
        <tissue evidence="5">Young leaves</tissue>
    </source>
</reference>
<organism evidence="4 5">
    <name type="scientific">Abrus precatorius</name>
    <name type="common">Indian licorice</name>
    <name type="synonym">Glycine abrus</name>
    <dbReference type="NCBI Taxonomy" id="3816"/>
    <lineage>
        <taxon>Eukaryota</taxon>
        <taxon>Viridiplantae</taxon>
        <taxon>Streptophyta</taxon>
        <taxon>Embryophyta</taxon>
        <taxon>Tracheophyta</taxon>
        <taxon>Spermatophyta</taxon>
        <taxon>Magnoliopsida</taxon>
        <taxon>eudicotyledons</taxon>
        <taxon>Gunneridae</taxon>
        <taxon>Pentapetalae</taxon>
        <taxon>rosids</taxon>
        <taxon>fabids</taxon>
        <taxon>Fabales</taxon>
        <taxon>Fabaceae</taxon>
        <taxon>Papilionoideae</taxon>
        <taxon>50 kb inversion clade</taxon>
        <taxon>NPAAA clade</taxon>
        <taxon>indigoferoid/millettioid clade</taxon>
        <taxon>Abreae</taxon>
        <taxon>Abrus</taxon>
    </lineage>
</organism>
<gene>
    <name evidence="5" type="primary">LOC113852284</name>
</gene>
<dbReference type="InterPro" id="IPR026961">
    <property type="entry name" value="PGG_dom"/>
</dbReference>
<accession>A0A8B8K3T8</accession>
<dbReference type="InterPro" id="IPR036770">
    <property type="entry name" value="Ankyrin_rpt-contain_sf"/>
</dbReference>
<evidence type="ECO:0000313" key="4">
    <source>
        <dbReference type="Proteomes" id="UP000694853"/>
    </source>
</evidence>
<feature type="transmembrane region" description="Helical" evidence="2">
    <location>
        <begin position="270"/>
        <end position="296"/>
    </location>
</feature>
<dbReference type="AlphaFoldDB" id="A0A8B8K3T8"/>
<dbReference type="Gene3D" id="1.25.40.20">
    <property type="entry name" value="Ankyrin repeat-containing domain"/>
    <property type="match status" value="1"/>
</dbReference>
<feature type="transmembrane region" description="Helical" evidence="2">
    <location>
        <begin position="190"/>
        <end position="209"/>
    </location>
</feature>
<feature type="transmembrane region" description="Helical" evidence="2">
    <location>
        <begin position="302"/>
        <end position="321"/>
    </location>
</feature>
<keyword evidence="2" id="KW-0812">Transmembrane</keyword>
<dbReference type="KEGG" id="aprc:113852284"/>
<keyword evidence="4" id="KW-1185">Reference proteome</keyword>
<dbReference type="PANTHER" id="PTHR24177">
    <property type="entry name" value="CASKIN"/>
    <property type="match status" value="1"/>
</dbReference>
<feature type="domain" description="PGG" evidence="3">
    <location>
        <begin position="182"/>
        <end position="294"/>
    </location>
</feature>
<protein>
    <submittedName>
        <fullName evidence="5">Uncharacterized protein LOC113852284</fullName>
    </submittedName>
</protein>
<dbReference type="GO" id="GO:0005886">
    <property type="term" value="C:plasma membrane"/>
    <property type="evidence" value="ECO:0007669"/>
    <property type="project" value="UniProtKB-SubCell"/>
</dbReference>
<dbReference type="GeneID" id="113852284"/>
<keyword evidence="2" id="KW-0472">Membrane</keyword>
<evidence type="ECO:0000256" key="1">
    <source>
        <dbReference type="ARBA" id="ARBA00004202"/>
    </source>
</evidence>
<evidence type="ECO:0000259" key="3">
    <source>
        <dbReference type="Pfam" id="PF13962"/>
    </source>
</evidence>